<keyword evidence="1" id="KW-0732">Signal</keyword>
<dbReference type="InterPro" id="IPR029051">
    <property type="entry name" value="DUF4352"/>
</dbReference>
<dbReference type="AlphaFoldDB" id="A0A1E3RN39"/>
<comment type="caution">
    <text evidence="3">The sequence shown here is derived from an EMBL/GenBank/DDBJ whole genome shotgun (WGS) entry which is preliminary data.</text>
</comment>
<dbReference type="Gene3D" id="2.60.40.1240">
    <property type="match status" value="1"/>
</dbReference>
<evidence type="ECO:0000313" key="3">
    <source>
        <dbReference type="EMBL" id="ODQ90807.1"/>
    </source>
</evidence>
<protein>
    <recommendedName>
        <fullName evidence="2">DUF4352 domain-containing protein</fullName>
    </recommendedName>
</protein>
<dbReference type="Proteomes" id="UP000094053">
    <property type="component" value="Unassembled WGS sequence"/>
</dbReference>
<dbReference type="Pfam" id="PF11611">
    <property type="entry name" value="DUF4352"/>
    <property type="match status" value="1"/>
</dbReference>
<evidence type="ECO:0000313" key="4">
    <source>
        <dbReference type="Proteomes" id="UP000094053"/>
    </source>
</evidence>
<name>A0A1E3RN39_MYCFV</name>
<dbReference type="InterPro" id="IPR029050">
    <property type="entry name" value="Immunoprotect_excell_Ig-like"/>
</dbReference>
<gene>
    <name evidence="3" type="ORF">BHQ18_08755</name>
</gene>
<evidence type="ECO:0000256" key="1">
    <source>
        <dbReference type="ARBA" id="ARBA00022729"/>
    </source>
</evidence>
<accession>A0A1E3RN39</accession>
<organism evidence="3 4">
    <name type="scientific">Mycolicibacterium flavescens</name>
    <name type="common">Mycobacterium flavescens</name>
    <dbReference type="NCBI Taxonomy" id="1776"/>
    <lineage>
        <taxon>Bacteria</taxon>
        <taxon>Bacillati</taxon>
        <taxon>Actinomycetota</taxon>
        <taxon>Actinomycetes</taxon>
        <taxon>Mycobacteriales</taxon>
        <taxon>Mycobacteriaceae</taxon>
        <taxon>Mycolicibacterium</taxon>
    </lineage>
</organism>
<keyword evidence="4" id="KW-1185">Reference proteome</keyword>
<sequence length="174" mass="17425">MLLVLAGAVVYGVFINDPAPASQTAAVAKPATAGGWGEPPADPTTEAVGVSAAAVDGPLAFTVADVDVGTMVSSTEAPLRKDAVGEFVVVRLSVMNVSDAPARFLGVLQTLVADGTSFTVDEEATFYVDGGSVEIPAGAEAQVGVAFDVPHGTTPEVIELRADAASPGVQISLS</sequence>
<evidence type="ECO:0000259" key="2">
    <source>
        <dbReference type="Pfam" id="PF11611"/>
    </source>
</evidence>
<feature type="domain" description="DUF4352" evidence="2">
    <location>
        <begin position="54"/>
        <end position="163"/>
    </location>
</feature>
<dbReference type="STRING" id="1776.BHQ18_08755"/>
<proteinExistence type="predicted"/>
<reference evidence="4" key="1">
    <citation type="submission" date="2016-09" db="EMBL/GenBank/DDBJ databases">
        <authorList>
            <person name="Greninger A.L."/>
            <person name="Jerome K.R."/>
            <person name="Mcnair B."/>
            <person name="Wallis C."/>
            <person name="Fang F."/>
        </authorList>
    </citation>
    <scope>NUCLEOTIDE SEQUENCE [LARGE SCALE GENOMIC DNA]</scope>
    <source>
        <strain evidence="4">M6</strain>
    </source>
</reference>
<dbReference type="EMBL" id="MIHA01000005">
    <property type="protein sequence ID" value="ODQ90807.1"/>
    <property type="molecule type" value="Genomic_DNA"/>
</dbReference>